<dbReference type="EMBL" id="CP036433">
    <property type="protein sequence ID" value="QDU98542.1"/>
    <property type="molecule type" value="Genomic_DNA"/>
</dbReference>
<keyword evidence="4 6" id="KW-0472">Membrane</keyword>
<gene>
    <name evidence="7" type="ORF">Pla8534_64110</name>
</gene>
<evidence type="ECO:0008006" key="9">
    <source>
        <dbReference type="Google" id="ProtNLM"/>
    </source>
</evidence>
<keyword evidence="3 6" id="KW-1133">Transmembrane helix</keyword>
<keyword evidence="8" id="KW-1185">Reference proteome</keyword>
<organism evidence="7 8">
    <name type="scientific">Lignipirellula cremea</name>
    <dbReference type="NCBI Taxonomy" id="2528010"/>
    <lineage>
        <taxon>Bacteria</taxon>
        <taxon>Pseudomonadati</taxon>
        <taxon>Planctomycetota</taxon>
        <taxon>Planctomycetia</taxon>
        <taxon>Pirellulales</taxon>
        <taxon>Pirellulaceae</taxon>
        <taxon>Lignipirellula</taxon>
    </lineage>
</organism>
<protein>
    <recommendedName>
        <fullName evidence="9">Chloroplast import component protein (Tic20)</fullName>
    </recommendedName>
</protein>
<evidence type="ECO:0000256" key="4">
    <source>
        <dbReference type="ARBA" id="ARBA00023136"/>
    </source>
</evidence>
<evidence type="ECO:0000256" key="5">
    <source>
        <dbReference type="SAM" id="MobiDB-lite"/>
    </source>
</evidence>
<dbReference type="InterPro" id="IPR019109">
    <property type="entry name" value="MamF_MmsF"/>
</dbReference>
<keyword evidence="2 6" id="KW-0812">Transmembrane</keyword>
<feature type="region of interest" description="Disordered" evidence="5">
    <location>
        <begin position="16"/>
        <end position="73"/>
    </location>
</feature>
<reference evidence="7 8" key="1">
    <citation type="submission" date="2019-02" db="EMBL/GenBank/DDBJ databases">
        <title>Deep-cultivation of Planctomycetes and their phenomic and genomic characterization uncovers novel biology.</title>
        <authorList>
            <person name="Wiegand S."/>
            <person name="Jogler M."/>
            <person name="Boedeker C."/>
            <person name="Pinto D."/>
            <person name="Vollmers J."/>
            <person name="Rivas-Marin E."/>
            <person name="Kohn T."/>
            <person name="Peeters S.H."/>
            <person name="Heuer A."/>
            <person name="Rast P."/>
            <person name="Oberbeckmann S."/>
            <person name="Bunk B."/>
            <person name="Jeske O."/>
            <person name="Meyerdierks A."/>
            <person name="Storesund J.E."/>
            <person name="Kallscheuer N."/>
            <person name="Luecker S."/>
            <person name="Lage O.M."/>
            <person name="Pohl T."/>
            <person name="Merkel B.J."/>
            <person name="Hornburger P."/>
            <person name="Mueller R.-W."/>
            <person name="Bruemmer F."/>
            <person name="Labrenz M."/>
            <person name="Spormann A.M."/>
            <person name="Op den Camp H."/>
            <person name="Overmann J."/>
            <person name="Amann R."/>
            <person name="Jetten M.S.M."/>
            <person name="Mascher T."/>
            <person name="Medema M.H."/>
            <person name="Devos D.P."/>
            <person name="Kaster A.-K."/>
            <person name="Ovreas L."/>
            <person name="Rohde M."/>
            <person name="Galperin M.Y."/>
            <person name="Jogler C."/>
        </authorList>
    </citation>
    <scope>NUCLEOTIDE SEQUENCE [LARGE SCALE GENOMIC DNA]</scope>
    <source>
        <strain evidence="7 8">Pla85_3_4</strain>
    </source>
</reference>
<evidence type="ECO:0000256" key="2">
    <source>
        <dbReference type="ARBA" id="ARBA00022692"/>
    </source>
</evidence>
<dbReference type="KEGG" id="lcre:Pla8534_64110"/>
<evidence type="ECO:0000313" key="7">
    <source>
        <dbReference type="EMBL" id="QDU98542.1"/>
    </source>
</evidence>
<feature type="transmembrane region" description="Helical" evidence="6">
    <location>
        <begin position="149"/>
        <end position="170"/>
    </location>
</feature>
<evidence type="ECO:0000313" key="8">
    <source>
        <dbReference type="Proteomes" id="UP000317648"/>
    </source>
</evidence>
<dbReference type="Proteomes" id="UP000317648">
    <property type="component" value="Chromosome"/>
</dbReference>
<dbReference type="AlphaFoldDB" id="A0A518E3A0"/>
<feature type="transmembrane region" description="Helical" evidence="6">
    <location>
        <begin position="124"/>
        <end position="143"/>
    </location>
</feature>
<dbReference type="Pfam" id="PF09685">
    <property type="entry name" value="MamF_MmsF"/>
    <property type="match status" value="1"/>
</dbReference>
<comment type="subcellular location">
    <subcellularLocation>
        <location evidence="1">Membrane</location>
        <topology evidence="1">Multi-pass membrane protein</topology>
    </subcellularLocation>
</comment>
<feature type="transmembrane region" description="Helical" evidence="6">
    <location>
        <begin position="84"/>
        <end position="104"/>
    </location>
</feature>
<accession>A0A518E3A0</accession>
<evidence type="ECO:0000256" key="1">
    <source>
        <dbReference type="ARBA" id="ARBA00004141"/>
    </source>
</evidence>
<sequence length="188" mass="20482">MAQGNFALGSAFKRPGETFFAGRPKKSGEPMSHDPNSYKPPGYDGETPPHYQSPDPHGVGSPPPSGTQFQQSLDLSPDDRQTAMLAHMLGALMGFLGPLIIWLVKKDSSSFVNDQSKEALNFQLTLAIAYVASGVIWFIFSLVTCGFGAMVPFPVVVTVVQIVFGIIGGMKANEGYWYRYPMTIRMIT</sequence>
<proteinExistence type="predicted"/>
<evidence type="ECO:0000256" key="3">
    <source>
        <dbReference type="ARBA" id="ARBA00022989"/>
    </source>
</evidence>
<evidence type="ECO:0000256" key="6">
    <source>
        <dbReference type="SAM" id="Phobius"/>
    </source>
</evidence>
<name>A0A518E3A0_9BACT</name>